<dbReference type="CDD" id="cd08659">
    <property type="entry name" value="M20_ArgE_DapE-like"/>
    <property type="match status" value="1"/>
</dbReference>
<accession>A0A6B3LCZ7</accession>
<evidence type="ECO:0000259" key="3">
    <source>
        <dbReference type="Pfam" id="PF07687"/>
    </source>
</evidence>
<dbReference type="Gene3D" id="3.30.70.360">
    <property type="match status" value="1"/>
</dbReference>
<dbReference type="SUPFAM" id="SSF53187">
    <property type="entry name" value="Zn-dependent exopeptidases"/>
    <property type="match status" value="1"/>
</dbReference>
<gene>
    <name evidence="4" type="ORF">G3M56_013790</name>
</gene>
<dbReference type="Gene3D" id="3.40.630.10">
    <property type="entry name" value="Zn peptidases"/>
    <property type="match status" value="1"/>
</dbReference>
<dbReference type="GO" id="GO:0046872">
    <property type="term" value="F:metal ion binding"/>
    <property type="evidence" value="ECO:0007669"/>
    <property type="project" value="UniProtKB-KW"/>
</dbReference>
<protein>
    <submittedName>
        <fullName evidence="4">M20 family metallopeptidase</fullName>
    </submittedName>
</protein>
<proteinExistence type="predicted"/>
<dbReference type="Proteomes" id="UP000475117">
    <property type="component" value="Chromosome"/>
</dbReference>
<name>A0A6B3LCZ7_9BACT</name>
<evidence type="ECO:0000313" key="5">
    <source>
        <dbReference type="Proteomes" id="UP000475117"/>
    </source>
</evidence>
<dbReference type="KEGG" id="soa:G3M56_013790"/>
<evidence type="ECO:0000313" key="4">
    <source>
        <dbReference type="EMBL" id="QQL44919.1"/>
    </source>
</evidence>
<keyword evidence="5" id="KW-1185">Reference proteome</keyword>
<dbReference type="RefSeq" id="WP_164365341.1">
    <property type="nucleotide sequence ID" value="NZ_CP066776.1"/>
</dbReference>
<dbReference type="PANTHER" id="PTHR43808">
    <property type="entry name" value="ACETYLORNITHINE DEACETYLASE"/>
    <property type="match status" value="1"/>
</dbReference>
<evidence type="ECO:0000256" key="2">
    <source>
        <dbReference type="ARBA" id="ARBA00022801"/>
    </source>
</evidence>
<reference evidence="4 5" key="1">
    <citation type="submission" date="2020-12" db="EMBL/GenBank/DDBJ databases">
        <title>Sulforoseuscoccus oceanibium gen. nov., sp. nov., a representative of the phylum Verrucomicrobia with special cytoplasmic membrane, and proposal of Sulforoseuscoccusaceae fam. nov.</title>
        <authorList>
            <person name="Xi F."/>
        </authorList>
    </citation>
    <scope>NUCLEOTIDE SEQUENCE [LARGE SCALE GENOMIC DNA]</scope>
    <source>
        <strain evidence="4 5">T37</strain>
    </source>
</reference>
<dbReference type="GO" id="GO:0016787">
    <property type="term" value="F:hydrolase activity"/>
    <property type="evidence" value="ECO:0007669"/>
    <property type="project" value="UniProtKB-KW"/>
</dbReference>
<evidence type="ECO:0000256" key="1">
    <source>
        <dbReference type="ARBA" id="ARBA00022723"/>
    </source>
</evidence>
<dbReference type="AlphaFoldDB" id="A0A6B3LCZ7"/>
<dbReference type="Pfam" id="PF07687">
    <property type="entry name" value="M20_dimer"/>
    <property type="match status" value="1"/>
</dbReference>
<dbReference type="InterPro" id="IPR050072">
    <property type="entry name" value="Peptidase_M20A"/>
</dbReference>
<keyword evidence="1" id="KW-0479">Metal-binding</keyword>
<feature type="domain" description="Peptidase M20 dimerisation" evidence="3">
    <location>
        <begin position="186"/>
        <end position="296"/>
    </location>
</feature>
<dbReference type="EMBL" id="CP066776">
    <property type="protein sequence ID" value="QQL44919.1"/>
    <property type="molecule type" value="Genomic_DNA"/>
</dbReference>
<dbReference type="SUPFAM" id="SSF55031">
    <property type="entry name" value="Bacterial exopeptidase dimerisation domain"/>
    <property type="match status" value="1"/>
</dbReference>
<dbReference type="InterPro" id="IPR002933">
    <property type="entry name" value="Peptidase_M20"/>
</dbReference>
<keyword evidence="2" id="KW-0378">Hydrolase</keyword>
<dbReference type="Pfam" id="PF01546">
    <property type="entry name" value="Peptidase_M20"/>
    <property type="match status" value="1"/>
</dbReference>
<dbReference type="InterPro" id="IPR011650">
    <property type="entry name" value="Peptidase_M20_dimer"/>
</dbReference>
<organism evidence="4 5">
    <name type="scientific">Sulfuriroseicoccus oceanibius</name>
    <dbReference type="NCBI Taxonomy" id="2707525"/>
    <lineage>
        <taxon>Bacteria</taxon>
        <taxon>Pseudomonadati</taxon>
        <taxon>Verrucomicrobiota</taxon>
        <taxon>Verrucomicrobiia</taxon>
        <taxon>Verrucomicrobiales</taxon>
        <taxon>Verrucomicrobiaceae</taxon>
        <taxon>Sulfuriroseicoccus</taxon>
    </lineage>
</organism>
<sequence>MATAFPQSVVELLQELVRIPSVNPDSATEAEHEFCGEQKVARRVAELLRDLGADVHFDEVVDGRPNVIGTIPFNGAGEPKVRLLLAPHLDTVGISGMSIDPFGGEIRDGKVWGRGASDTKGTAAAMLWCLHQMRDELATLPIEVTFVGLMGEETGQPGSIDFAQGYGDRYDFAIVGEPTECDFVHAHKGCAWIEVAARGQAAHASTPERGHNAIVDLARFVVGASGEFFDRLKRDYAHDVLGVPSLNIGEISGGTRPNIVADRARVMVDIRTTPNLADADPTNLVREYLDELGLKDCTLYEVANCKPMWTPEDNPVLQALTKGTRGKLVTAPWFCDGAHLGNGGIPSVAAGPGSIAQAHTKDEWIEIAALEEGVEFYRECLLAVANA</sequence>
<dbReference type="InterPro" id="IPR036264">
    <property type="entry name" value="Bact_exopeptidase_dim_dom"/>
</dbReference>